<keyword evidence="4" id="KW-1185">Reference proteome</keyword>
<dbReference type="PROSITE" id="PS51898">
    <property type="entry name" value="TYR_RECOMBINASE"/>
    <property type="match status" value="1"/>
</dbReference>
<evidence type="ECO:0000313" key="3">
    <source>
        <dbReference type="EMBL" id="TIC85215.1"/>
    </source>
</evidence>
<dbReference type="RefSeq" id="WP_136551663.1">
    <property type="nucleotide sequence ID" value="NZ_STGJ01000003.1"/>
</dbReference>
<reference evidence="3 4" key="1">
    <citation type="submission" date="2019-04" db="EMBL/GenBank/DDBJ databases">
        <title>Crenobacter sp. nov.</title>
        <authorList>
            <person name="Shi S."/>
        </authorList>
    </citation>
    <scope>NUCLEOTIDE SEQUENCE [LARGE SCALE GENOMIC DNA]</scope>
    <source>
        <strain evidence="3 4">GY 70310</strain>
    </source>
</reference>
<dbReference type="AlphaFoldDB" id="A0A4T0V240"/>
<comment type="caution">
    <text evidence="3">The sequence shown here is derived from an EMBL/GenBank/DDBJ whole genome shotgun (WGS) entry which is preliminary data.</text>
</comment>
<dbReference type="EMBL" id="STGJ01000003">
    <property type="protein sequence ID" value="TIC85215.1"/>
    <property type="molecule type" value="Genomic_DNA"/>
</dbReference>
<evidence type="ECO:0000313" key="4">
    <source>
        <dbReference type="Proteomes" id="UP000308891"/>
    </source>
</evidence>
<dbReference type="GO" id="GO:0015074">
    <property type="term" value="P:DNA integration"/>
    <property type="evidence" value="ECO:0007669"/>
    <property type="project" value="InterPro"/>
</dbReference>
<keyword evidence="1" id="KW-0233">DNA recombination</keyword>
<dbReference type="Gene3D" id="1.10.443.10">
    <property type="entry name" value="Intergrase catalytic core"/>
    <property type="match status" value="1"/>
</dbReference>
<dbReference type="Proteomes" id="UP000308891">
    <property type="component" value="Unassembled WGS sequence"/>
</dbReference>
<dbReference type="OrthoDB" id="9784724at2"/>
<gene>
    <name evidence="3" type="ORF">E5K04_04240</name>
</gene>
<dbReference type="InterPro" id="IPR013762">
    <property type="entry name" value="Integrase-like_cat_sf"/>
</dbReference>
<dbReference type="SUPFAM" id="SSF56349">
    <property type="entry name" value="DNA breaking-rejoining enzymes"/>
    <property type="match status" value="1"/>
</dbReference>
<accession>A0A4T0V240</accession>
<dbReference type="InterPro" id="IPR002104">
    <property type="entry name" value="Integrase_catalytic"/>
</dbReference>
<dbReference type="GO" id="GO:0006310">
    <property type="term" value="P:DNA recombination"/>
    <property type="evidence" value="ECO:0007669"/>
    <property type="project" value="UniProtKB-KW"/>
</dbReference>
<dbReference type="GO" id="GO:0003677">
    <property type="term" value="F:DNA binding"/>
    <property type="evidence" value="ECO:0007669"/>
    <property type="project" value="InterPro"/>
</dbReference>
<feature type="domain" description="Tyr recombinase" evidence="2">
    <location>
        <begin position="111"/>
        <end position="331"/>
    </location>
</feature>
<protein>
    <recommendedName>
        <fullName evidence="2">Tyr recombinase domain-containing protein</fullName>
    </recommendedName>
</protein>
<evidence type="ECO:0000256" key="1">
    <source>
        <dbReference type="ARBA" id="ARBA00023172"/>
    </source>
</evidence>
<sequence>MSSLGDIDLSEIKSRALRVYAEKLGGMPRRDKNKEIFSGCVTIDDFLDCVEKFEIPEEGISSVKSIEVSHISPIKAFINWANKEYVDEMNGRILPNIEIDFLCAVVKNRQLNNRVMTESELKAVFEGEAMRKASQENEELYWLAHILLLTGMRVSEPLLINPHFDIQHKDGVYFFDLNEKSKKEGNGVGSIKNGSGRVIPIRNDLIRLGFLNYVEDIKGRRKDCGNVFNTLFPRIAACGKPNSAAGRKIRLLFGSAGVLVQDVESVGDIEGSIRGAHAIRKTFNTMAITANEGSRALIEDVLGHLNGGSSVNKRDYDGGRPISQRVKAINALSYDLRFHKTKYAKDE</sequence>
<proteinExistence type="predicted"/>
<name>A0A4T0V240_9NEIS</name>
<organism evidence="3 4">
    <name type="scientific">Crenobacter intestini</name>
    <dbReference type="NCBI Taxonomy" id="2563443"/>
    <lineage>
        <taxon>Bacteria</taxon>
        <taxon>Pseudomonadati</taxon>
        <taxon>Pseudomonadota</taxon>
        <taxon>Betaproteobacteria</taxon>
        <taxon>Neisseriales</taxon>
        <taxon>Neisseriaceae</taxon>
        <taxon>Crenobacter</taxon>
    </lineage>
</organism>
<evidence type="ECO:0000259" key="2">
    <source>
        <dbReference type="PROSITE" id="PS51898"/>
    </source>
</evidence>
<dbReference type="InterPro" id="IPR011010">
    <property type="entry name" value="DNA_brk_join_enz"/>
</dbReference>